<keyword evidence="3" id="KW-0732">Signal</keyword>
<reference evidence="5" key="1">
    <citation type="submission" date="2015-09" db="EMBL/GenBank/DDBJ databases">
        <authorList>
            <person name="Daims H."/>
        </authorList>
    </citation>
    <scope>NUCLEOTIDE SEQUENCE [LARGE SCALE GENOMIC DNA]</scope>
</reference>
<dbReference type="Proteomes" id="UP000066284">
    <property type="component" value="Chromosome 1"/>
</dbReference>
<organism evidence="4 5">
    <name type="scientific">Candidatus Nitrospira inopinata</name>
    <dbReference type="NCBI Taxonomy" id="1715989"/>
    <lineage>
        <taxon>Bacteria</taxon>
        <taxon>Pseudomonadati</taxon>
        <taxon>Nitrospirota</taxon>
        <taxon>Nitrospiria</taxon>
        <taxon>Nitrospirales</taxon>
        <taxon>Nitrospiraceae</taxon>
        <taxon>Nitrospira</taxon>
    </lineage>
</organism>
<dbReference type="NCBIfam" id="TIGR02595">
    <property type="entry name" value="PEP_CTERM"/>
    <property type="match status" value="1"/>
</dbReference>
<feature type="region of interest" description="Disordered" evidence="1">
    <location>
        <begin position="329"/>
        <end position="354"/>
    </location>
</feature>
<evidence type="ECO:0000256" key="3">
    <source>
        <dbReference type="SAM" id="SignalP"/>
    </source>
</evidence>
<evidence type="ECO:0000313" key="4">
    <source>
        <dbReference type="EMBL" id="CUQ67011.1"/>
    </source>
</evidence>
<feature type="signal peptide" evidence="3">
    <location>
        <begin position="1"/>
        <end position="35"/>
    </location>
</feature>
<dbReference type="AlphaFoldDB" id="A0A0S4KRD1"/>
<feature type="chain" id="PRO_5006623561" description="VPLPA-CTERM protein sorting domain-containing protein" evidence="3">
    <location>
        <begin position="36"/>
        <end position="354"/>
    </location>
</feature>
<dbReference type="KEGG" id="nio:NITINOP_2039"/>
<evidence type="ECO:0008006" key="6">
    <source>
        <dbReference type="Google" id="ProtNLM"/>
    </source>
</evidence>
<proteinExistence type="predicted"/>
<keyword evidence="2" id="KW-1133">Transmembrane helix</keyword>
<protein>
    <recommendedName>
        <fullName evidence="6">VPLPA-CTERM protein sorting domain-containing protein</fullName>
    </recommendedName>
</protein>
<evidence type="ECO:0000256" key="1">
    <source>
        <dbReference type="SAM" id="MobiDB-lite"/>
    </source>
</evidence>
<dbReference type="InterPro" id="IPR013424">
    <property type="entry name" value="Ice-binding_C"/>
</dbReference>
<dbReference type="EMBL" id="LN885086">
    <property type="protein sequence ID" value="CUQ67011.1"/>
    <property type="molecule type" value="Genomic_DNA"/>
</dbReference>
<sequence length="354" mass="36510">MNSSSMFLQKHNRSVRLSVAMLMLCGALVPNPASASLSMSVSTNEASDALLLNAPGALILHGDAVGGTAHVMPGGHPCLPSIGPNCFSGVISPFGFAQAEMDAGAGHFQLYAGEIGGGSGSVDMSMTDSISRAGLLGVGTVTFDVHIDLSLHATLDDLAGAAAYSDFNYSILTRSCDGNICDYNQLLFSFDATRQSTRDAENNITNYSNYGWSDIMGGGDSGSAIPGVFETSFSIPVIFGSGAQPFDFAISISGGGACDFGSNCGSAYVSSVNSAYLGIRVDGGYNYTSANGYAYPGFAPAVPVPAAIWLFGSGLVGMIGIARRKRNPANAQPECNSFSSTARNGAETRSQARR</sequence>
<evidence type="ECO:0000256" key="2">
    <source>
        <dbReference type="SAM" id="Phobius"/>
    </source>
</evidence>
<gene>
    <name evidence="4" type="ORF">NITINOP_2039</name>
</gene>
<keyword evidence="2" id="KW-0472">Membrane</keyword>
<keyword evidence="5" id="KW-1185">Reference proteome</keyword>
<keyword evidence="2" id="KW-0812">Transmembrane</keyword>
<accession>A0A0S4KRD1</accession>
<name>A0A0S4KRD1_9BACT</name>
<evidence type="ECO:0000313" key="5">
    <source>
        <dbReference type="Proteomes" id="UP000066284"/>
    </source>
</evidence>
<feature type="transmembrane region" description="Helical" evidence="2">
    <location>
        <begin position="302"/>
        <end position="322"/>
    </location>
</feature>